<feature type="domain" description="SH3" evidence="3">
    <location>
        <begin position="5"/>
        <end position="66"/>
    </location>
</feature>
<evidence type="ECO:0000313" key="4">
    <source>
        <dbReference type="EMBL" id="KAJ6636997.1"/>
    </source>
</evidence>
<evidence type="ECO:0000259" key="3">
    <source>
        <dbReference type="PROSITE" id="PS50002"/>
    </source>
</evidence>
<keyword evidence="5" id="KW-1185">Reference proteome</keyword>
<dbReference type="Pfam" id="PF07653">
    <property type="entry name" value="SH3_2"/>
    <property type="match status" value="1"/>
</dbReference>
<name>A0A9Q0MS21_9DIPT</name>
<dbReference type="Gene3D" id="1.20.1270.350">
    <property type="entry name" value="Dedicator of cytokinesis N-terminal subdomain"/>
    <property type="match status" value="1"/>
</dbReference>
<evidence type="ECO:0000313" key="5">
    <source>
        <dbReference type="Proteomes" id="UP001151699"/>
    </source>
</evidence>
<dbReference type="GO" id="GO:0031267">
    <property type="term" value="F:small GTPase binding"/>
    <property type="evidence" value="ECO:0007669"/>
    <property type="project" value="TreeGrafter"/>
</dbReference>
<proteinExistence type="predicted"/>
<organism evidence="4 5">
    <name type="scientific">Pseudolycoriella hygida</name>
    <dbReference type="NCBI Taxonomy" id="35572"/>
    <lineage>
        <taxon>Eukaryota</taxon>
        <taxon>Metazoa</taxon>
        <taxon>Ecdysozoa</taxon>
        <taxon>Arthropoda</taxon>
        <taxon>Hexapoda</taxon>
        <taxon>Insecta</taxon>
        <taxon>Pterygota</taxon>
        <taxon>Neoptera</taxon>
        <taxon>Endopterygota</taxon>
        <taxon>Diptera</taxon>
        <taxon>Nematocera</taxon>
        <taxon>Sciaroidea</taxon>
        <taxon>Sciaridae</taxon>
        <taxon>Pseudolycoriella</taxon>
    </lineage>
</organism>
<dbReference type="AlphaFoldDB" id="A0A9Q0MS21"/>
<dbReference type="OrthoDB" id="18896at2759"/>
<dbReference type="InterPro" id="IPR042455">
    <property type="entry name" value="DOCK_N_sub1"/>
</dbReference>
<dbReference type="Pfam" id="PF16172">
    <property type="entry name" value="DOCK_N"/>
    <property type="match status" value="1"/>
</dbReference>
<dbReference type="PROSITE" id="PS50002">
    <property type="entry name" value="SH3"/>
    <property type="match status" value="1"/>
</dbReference>
<gene>
    <name evidence="4" type="primary">DOCK3_1</name>
    <name evidence="4" type="ORF">Bhyg_09723</name>
</gene>
<comment type="caution">
    <text evidence="4">The sequence shown here is derived from an EMBL/GenBank/DDBJ whole genome shotgun (WGS) entry which is preliminary data.</text>
</comment>
<dbReference type="InterPro" id="IPR001452">
    <property type="entry name" value="SH3_domain"/>
</dbReference>
<dbReference type="GO" id="GO:0005085">
    <property type="term" value="F:guanyl-nucleotide exchange factor activity"/>
    <property type="evidence" value="ECO:0007669"/>
    <property type="project" value="InterPro"/>
</dbReference>
<sequence length="152" mass="17907">MWISANNKYGVAIHNWHGDCRHGLELDVGDSVEILEEYGEWLRGLCPRKPRVVGIFPRSYIHIKDLAKSDPVVTECTQVLREWSEIWKKYYVERETYKFTYLRKVMLSLLDSRRELLGATLTQDQTLELQLKVISKIDWGNRASSQMTSRFR</sequence>
<evidence type="ECO:0000256" key="1">
    <source>
        <dbReference type="ARBA" id="ARBA00022443"/>
    </source>
</evidence>
<dbReference type="EMBL" id="WJQU01000003">
    <property type="protein sequence ID" value="KAJ6636997.1"/>
    <property type="molecule type" value="Genomic_DNA"/>
</dbReference>
<reference evidence="4" key="1">
    <citation type="submission" date="2022-07" db="EMBL/GenBank/DDBJ databases">
        <authorList>
            <person name="Trinca V."/>
            <person name="Uliana J.V.C."/>
            <person name="Torres T.T."/>
            <person name="Ward R.J."/>
            <person name="Monesi N."/>
        </authorList>
    </citation>
    <scope>NUCLEOTIDE SEQUENCE</scope>
    <source>
        <strain evidence="4">HSMRA1968</strain>
        <tissue evidence="4">Whole embryos</tissue>
    </source>
</reference>
<dbReference type="CDD" id="cd11872">
    <property type="entry name" value="SH3_DOCK_AB"/>
    <property type="match status" value="1"/>
</dbReference>
<dbReference type="Gene3D" id="2.30.30.40">
    <property type="entry name" value="SH3 Domains"/>
    <property type="match status" value="1"/>
</dbReference>
<dbReference type="PANTHER" id="PTHR45653:SF12">
    <property type="entry name" value="SPONGE, ISOFORM E"/>
    <property type="match status" value="1"/>
</dbReference>
<protein>
    <submittedName>
        <fullName evidence="4">Dedicator of cytokinesis protein 3</fullName>
    </submittedName>
</protein>
<dbReference type="InterPro" id="IPR026791">
    <property type="entry name" value="DOCK"/>
</dbReference>
<dbReference type="Proteomes" id="UP001151699">
    <property type="component" value="Chromosome X"/>
</dbReference>
<dbReference type="SUPFAM" id="SSF50044">
    <property type="entry name" value="SH3-domain"/>
    <property type="match status" value="1"/>
</dbReference>
<dbReference type="SMART" id="SM00326">
    <property type="entry name" value="SH3"/>
    <property type="match status" value="1"/>
</dbReference>
<evidence type="ECO:0000256" key="2">
    <source>
        <dbReference type="PROSITE-ProRule" id="PRU00192"/>
    </source>
</evidence>
<dbReference type="GO" id="GO:0005737">
    <property type="term" value="C:cytoplasm"/>
    <property type="evidence" value="ECO:0007669"/>
    <property type="project" value="TreeGrafter"/>
</dbReference>
<dbReference type="InterPro" id="IPR036028">
    <property type="entry name" value="SH3-like_dom_sf"/>
</dbReference>
<dbReference type="PANTHER" id="PTHR45653">
    <property type="entry name" value="DEDICATOR OF CYTOKINESIS"/>
    <property type="match status" value="1"/>
</dbReference>
<keyword evidence="1 2" id="KW-0728">SH3 domain</keyword>
<accession>A0A9Q0MS21</accession>
<dbReference type="GO" id="GO:0005886">
    <property type="term" value="C:plasma membrane"/>
    <property type="evidence" value="ECO:0007669"/>
    <property type="project" value="TreeGrafter"/>
</dbReference>
<dbReference type="InterPro" id="IPR032376">
    <property type="entry name" value="DOCK_N"/>
</dbReference>
<dbReference type="GO" id="GO:0007264">
    <property type="term" value="P:small GTPase-mediated signal transduction"/>
    <property type="evidence" value="ECO:0007669"/>
    <property type="project" value="InterPro"/>
</dbReference>